<dbReference type="InterPro" id="IPR045746">
    <property type="entry name" value="ACT14924-like_Acyltransf_dom"/>
</dbReference>
<organism evidence="7 8">
    <name type="scientific">Chloracidobacterium sp. N</name>
    <dbReference type="NCBI Taxonomy" id="2821540"/>
    <lineage>
        <taxon>Bacteria</taxon>
        <taxon>Pseudomonadati</taxon>
        <taxon>Acidobacteriota</taxon>
        <taxon>Terriglobia</taxon>
        <taxon>Terriglobales</taxon>
        <taxon>Acidobacteriaceae</taxon>
        <taxon>Chloracidobacterium</taxon>
        <taxon>Chloracidobacterium aggregatum</taxon>
    </lineage>
</organism>
<dbReference type="GO" id="GO:0016746">
    <property type="term" value="F:acyltransferase activity"/>
    <property type="evidence" value="ECO:0007669"/>
    <property type="project" value="UniProtKB-KW"/>
</dbReference>
<dbReference type="EMBL" id="CP072642">
    <property type="protein sequence ID" value="QUV94797.1"/>
    <property type="molecule type" value="Genomic_DNA"/>
</dbReference>
<evidence type="ECO:0000256" key="5">
    <source>
        <dbReference type="ARBA" id="ARBA00023315"/>
    </source>
</evidence>
<proteinExistence type="predicted"/>
<dbReference type="PANTHER" id="PTHR37323:SF1">
    <property type="entry name" value="L-ORNITHINE N(ALPHA)-ACYLTRANSFERASE"/>
    <property type="match status" value="1"/>
</dbReference>
<keyword evidence="8" id="KW-1185">Reference proteome</keyword>
<dbReference type="Proteomes" id="UP000677668">
    <property type="component" value="Chromosome 1"/>
</dbReference>
<dbReference type="Gene3D" id="3.40.630.30">
    <property type="match status" value="1"/>
</dbReference>
<evidence type="ECO:0000259" key="6">
    <source>
        <dbReference type="SMART" id="SM00563"/>
    </source>
</evidence>
<evidence type="ECO:0000256" key="4">
    <source>
        <dbReference type="ARBA" id="ARBA00023098"/>
    </source>
</evidence>
<dbReference type="RefSeq" id="WP_211423064.1">
    <property type="nucleotide sequence ID" value="NZ_CP072642.1"/>
</dbReference>
<protein>
    <submittedName>
        <fullName evidence="7">Lysophospholipid acyltransferase family protein</fullName>
    </submittedName>
</protein>
<dbReference type="SUPFAM" id="SSF69593">
    <property type="entry name" value="Glycerol-3-phosphate (1)-acyltransferase"/>
    <property type="match status" value="1"/>
</dbReference>
<dbReference type="CDD" id="cd07986">
    <property type="entry name" value="LPLAT_ACT14924-like"/>
    <property type="match status" value="1"/>
</dbReference>
<dbReference type="InterPro" id="IPR016181">
    <property type="entry name" value="Acyl_CoA_acyltransferase"/>
</dbReference>
<reference evidence="7 8" key="1">
    <citation type="submission" date="2021-03" db="EMBL/GenBank/DDBJ databases">
        <title>Genomic and phenotypic characterization of Chloracidobacterium isolates provides evidence for multiple species.</title>
        <authorList>
            <person name="Saini M.K."/>
            <person name="Costas A.M.G."/>
            <person name="Tank M."/>
            <person name="Bryant D.A."/>
        </authorList>
    </citation>
    <scope>NUCLEOTIDE SEQUENCE [LARGE SCALE GENOMIC DNA]</scope>
    <source>
        <strain evidence="7 8">N</strain>
    </source>
</reference>
<feature type="domain" description="Phospholipid/glycerol acyltransferase" evidence="6">
    <location>
        <begin position="83"/>
        <end position="206"/>
    </location>
</feature>
<evidence type="ECO:0000256" key="1">
    <source>
        <dbReference type="ARBA" id="ARBA00005189"/>
    </source>
</evidence>
<sequence length="630" mass="70477">MSGRIFQLPTPFRDPLRQRMFAPIKSLLERWLLFHQLDELYQEALAATGSDGHAFFEAVLAALNVRYHVLESDVARLPAAGPVIVVANHPFGGIEGIILTSLLRSVRPDAKVMANYLLGCIPEAHDYFILVDPFERPNSPQANLRPLRAALRFLAQGGAIGLFPAGEVAHWQAGKRVVTDPAWKPTLARLVRASKATVVPVYFDGRNGALFQMAGFVHPRLRTAMLPYEFLNKRNREIEVRIGHPIPWSKLKLLDDEALTEHLRQRTYLLASRTEPASRLPRALAAPLRFPKSFPKLPMPSLQRPQPVPAAIAPPRAAALLEAEIKALPETACLVRQGELTVWCAGAEHIPHVLHEIGRLREITFRAAGEGTGKALDIDSFDACYQHLFVWNQERQEIVGGYRFGQTDEILARFGKRGLYTHTLFAYRTAFLHSIGPALELGRSFVRPEYQKSYAPLMLLWKGIGRYIAQHPRYRVLFGPVSITNEYRTASRRLIVEFLKANSFQPQLARLVRPRMPFESRTLAITQTLLGLKPSPIPAADIEEVSAFVADIEPDAKGVPVLLRQYLKLGGKVLAFNIDPDFGDALDGLIMVDLLDSDLRTLERYMGRAEAAAFRAYHAEVLSCPKTRAS</sequence>
<dbReference type="InterPro" id="IPR002123">
    <property type="entry name" value="Plipid/glycerol_acylTrfase"/>
</dbReference>
<accession>A0ABX8B1C1</accession>
<name>A0ABX8B1C1_9BACT</name>
<dbReference type="Pfam" id="PF19576">
    <property type="entry name" value="Acyltransf_2"/>
    <property type="match status" value="1"/>
</dbReference>
<dbReference type="InterPro" id="IPR052351">
    <property type="entry name" value="Ornithine_N-alpha-AT"/>
</dbReference>
<keyword evidence="3" id="KW-0808">Transferase</keyword>
<dbReference type="SUPFAM" id="SSF55729">
    <property type="entry name" value="Acyl-CoA N-acyltransferases (Nat)"/>
    <property type="match status" value="1"/>
</dbReference>
<keyword evidence="5 7" id="KW-0012">Acyltransferase</keyword>
<gene>
    <name evidence="7" type="ORF">J8C05_04990</name>
</gene>
<evidence type="ECO:0000256" key="2">
    <source>
        <dbReference type="ARBA" id="ARBA00022516"/>
    </source>
</evidence>
<keyword evidence="2" id="KW-0444">Lipid biosynthesis</keyword>
<dbReference type="PANTHER" id="PTHR37323">
    <property type="entry name" value="GCN5-RELATED N-ACETYLTRANSFERASE"/>
    <property type="match status" value="1"/>
</dbReference>
<dbReference type="Pfam" id="PF13444">
    <property type="entry name" value="Acetyltransf_5"/>
    <property type="match status" value="1"/>
</dbReference>
<evidence type="ECO:0000313" key="8">
    <source>
        <dbReference type="Proteomes" id="UP000677668"/>
    </source>
</evidence>
<comment type="pathway">
    <text evidence="1">Lipid metabolism.</text>
</comment>
<keyword evidence="4" id="KW-0443">Lipid metabolism</keyword>
<dbReference type="SMART" id="SM00563">
    <property type="entry name" value="PlsC"/>
    <property type="match status" value="1"/>
</dbReference>
<evidence type="ECO:0000256" key="3">
    <source>
        <dbReference type="ARBA" id="ARBA00022679"/>
    </source>
</evidence>
<evidence type="ECO:0000313" key="7">
    <source>
        <dbReference type="EMBL" id="QUV94797.1"/>
    </source>
</evidence>